<evidence type="ECO:0000313" key="7">
    <source>
        <dbReference type="EMBL" id="OCT93609.1"/>
    </source>
</evidence>
<feature type="transmembrane region" description="Helical" evidence="6">
    <location>
        <begin position="179"/>
        <end position="198"/>
    </location>
</feature>
<dbReference type="GO" id="GO:0016020">
    <property type="term" value="C:membrane"/>
    <property type="evidence" value="ECO:0007669"/>
    <property type="project" value="UniProtKB-SubCell"/>
</dbReference>
<dbReference type="PANTHER" id="PTHR13674:SF2">
    <property type="entry name" value="PROTEIN FAM162A"/>
    <property type="match status" value="1"/>
</dbReference>
<comment type="similarity">
    <text evidence="2">Belongs to the UPF0389 family.</text>
</comment>
<dbReference type="GO" id="GO:0005739">
    <property type="term" value="C:mitochondrion"/>
    <property type="evidence" value="ECO:0007669"/>
    <property type="project" value="TreeGrafter"/>
</dbReference>
<dbReference type="GO" id="GO:0051402">
    <property type="term" value="P:neuron apoptotic process"/>
    <property type="evidence" value="ECO:0007669"/>
    <property type="project" value="TreeGrafter"/>
</dbReference>
<dbReference type="PANTHER" id="PTHR13674">
    <property type="entry name" value="GROWTH AND TRANSFORMATION-DEPENDENT PROTEIN"/>
    <property type="match status" value="1"/>
</dbReference>
<proteinExistence type="inferred from homology"/>
<evidence type="ECO:0000256" key="6">
    <source>
        <dbReference type="SAM" id="Phobius"/>
    </source>
</evidence>
<reference evidence="8" key="1">
    <citation type="journal article" date="2016" name="Nature">
        <title>Genome evolution in the allotetraploid frog Xenopus laevis.</title>
        <authorList>
            <person name="Session A.M."/>
            <person name="Uno Y."/>
            <person name="Kwon T."/>
            <person name="Chapman J.A."/>
            <person name="Toyoda A."/>
            <person name="Takahashi S."/>
            <person name="Fukui A."/>
            <person name="Hikosaka A."/>
            <person name="Suzuki A."/>
            <person name="Kondo M."/>
            <person name="van Heeringen S.J."/>
            <person name="Quigley I."/>
            <person name="Heinz S."/>
            <person name="Ogino H."/>
            <person name="Ochi H."/>
            <person name="Hellsten U."/>
            <person name="Lyons J.B."/>
            <person name="Simakov O."/>
            <person name="Putnam N."/>
            <person name="Stites J."/>
            <person name="Kuroki Y."/>
            <person name="Tanaka T."/>
            <person name="Michiue T."/>
            <person name="Watanabe M."/>
            <person name="Bogdanovic O."/>
            <person name="Lister R."/>
            <person name="Georgiou G."/>
            <person name="Paranjpe S.S."/>
            <person name="van Kruijsbergen I."/>
            <person name="Shu S."/>
            <person name="Carlson J."/>
            <person name="Kinoshita T."/>
            <person name="Ohta Y."/>
            <person name="Mawaribuchi S."/>
            <person name="Jenkins J."/>
            <person name="Grimwood J."/>
            <person name="Schmutz J."/>
            <person name="Mitros T."/>
            <person name="Mozaffari S.V."/>
            <person name="Suzuki Y."/>
            <person name="Haramoto Y."/>
            <person name="Yamamoto T.S."/>
            <person name="Takagi C."/>
            <person name="Heald R."/>
            <person name="Miller K."/>
            <person name="Haudenschild C."/>
            <person name="Kitzman J."/>
            <person name="Nakayama T."/>
            <person name="Izutsu Y."/>
            <person name="Robert J."/>
            <person name="Fortriede J."/>
            <person name="Burns K."/>
            <person name="Lotay V."/>
            <person name="Karimi K."/>
            <person name="Yasuoka Y."/>
            <person name="Dichmann D.S."/>
            <person name="Flajnik M.F."/>
            <person name="Houston D.W."/>
            <person name="Shendure J."/>
            <person name="DuPasquier L."/>
            <person name="Vize P.D."/>
            <person name="Zorn A.M."/>
            <person name="Ito M."/>
            <person name="Marcotte E.M."/>
            <person name="Wallingford J.B."/>
            <person name="Ito Y."/>
            <person name="Asashima M."/>
            <person name="Ueno N."/>
            <person name="Matsuda Y."/>
            <person name="Veenstra G.J."/>
            <person name="Fujiyama A."/>
            <person name="Harland R.M."/>
            <person name="Taira M."/>
            <person name="Rokhsar D.S."/>
        </authorList>
    </citation>
    <scope>NUCLEOTIDE SEQUENCE [LARGE SCALE GENOMIC DNA]</scope>
    <source>
        <strain evidence="8">J</strain>
    </source>
</reference>
<dbReference type="GO" id="GO:0090200">
    <property type="term" value="P:positive regulation of release of cytochrome c from mitochondria"/>
    <property type="evidence" value="ECO:0007669"/>
    <property type="project" value="TreeGrafter"/>
</dbReference>
<name>A0A974DKH7_XENLA</name>
<evidence type="ECO:0000256" key="5">
    <source>
        <dbReference type="ARBA" id="ARBA00023136"/>
    </source>
</evidence>
<dbReference type="InterPro" id="IPR009432">
    <property type="entry name" value="DUF1075"/>
</dbReference>
<accession>A0A974DKH7</accession>
<keyword evidence="3 6" id="KW-0812">Transmembrane</keyword>
<evidence type="ECO:0000313" key="8">
    <source>
        <dbReference type="Proteomes" id="UP000694892"/>
    </source>
</evidence>
<protein>
    <recommendedName>
        <fullName evidence="9">Protein FAM162A</fullName>
    </recommendedName>
</protein>
<organism evidence="7 8">
    <name type="scientific">Xenopus laevis</name>
    <name type="common">African clawed frog</name>
    <dbReference type="NCBI Taxonomy" id="8355"/>
    <lineage>
        <taxon>Eukaryota</taxon>
        <taxon>Metazoa</taxon>
        <taxon>Chordata</taxon>
        <taxon>Craniata</taxon>
        <taxon>Vertebrata</taxon>
        <taxon>Euteleostomi</taxon>
        <taxon>Amphibia</taxon>
        <taxon>Batrachia</taxon>
        <taxon>Anura</taxon>
        <taxon>Pipoidea</taxon>
        <taxon>Pipidae</taxon>
        <taxon>Xenopodinae</taxon>
        <taxon>Xenopus</taxon>
        <taxon>Xenopus</taxon>
    </lineage>
</organism>
<evidence type="ECO:0000256" key="1">
    <source>
        <dbReference type="ARBA" id="ARBA00004167"/>
    </source>
</evidence>
<dbReference type="Pfam" id="PF06388">
    <property type="entry name" value="DUF1075"/>
    <property type="match status" value="1"/>
</dbReference>
<dbReference type="EMBL" id="CM004468">
    <property type="protein sequence ID" value="OCT93609.1"/>
    <property type="molecule type" value="Genomic_DNA"/>
</dbReference>
<evidence type="ECO:0008006" key="9">
    <source>
        <dbReference type="Google" id="ProtNLM"/>
    </source>
</evidence>
<evidence type="ECO:0000256" key="2">
    <source>
        <dbReference type="ARBA" id="ARBA00007363"/>
    </source>
</evidence>
<keyword evidence="4 6" id="KW-1133">Transmembrane helix</keyword>
<dbReference type="AlphaFoldDB" id="A0A974DKH7"/>
<gene>
    <name evidence="7" type="ORF">XELAEV_18011284mg</name>
</gene>
<evidence type="ECO:0000256" key="3">
    <source>
        <dbReference type="ARBA" id="ARBA00022692"/>
    </source>
</evidence>
<dbReference type="GO" id="GO:0071456">
    <property type="term" value="P:cellular response to hypoxia"/>
    <property type="evidence" value="ECO:0007669"/>
    <property type="project" value="TreeGrafter"/>
</dbReference>
<sequence length="231" mass="25565">MGSRIQQSHSAVAFSSRIQQSHSAVAFSSRIVSALTRPCALAEGFVYVTGSTQESICSYKLLVAATSDTDCIQGWDCCLLSPYLLVQRVTVLKGGSCPVPAHTPVPTRTLVIQRWMCSKAQETKAKEPGVTFKVPGHRPTDFEKKILVWGGRFKKQEDIPELVTYDMVEMAKSRVRVKVSYIMIIMTILGCITMVVSGKQAAARHESLASRNLEKKARLKDELQKEISKSE</sequence>
<dbReference type="Proteomes" id="UP000694892">
    <property type="component" value="Chromosome 2L"/>
</dbReference>
<keyword evidence="5 6" id="KW-0472">Membrane</keyword>
<evidence type="ECO:0000256" key="4">
    <source>
        <dbReference type="ARBA" id="ARBA00022989"/>
    </source>
</evidence>
<comment type="subcellular location">
    <subcellularLocation>
        <location evidence="1">Membrane</location>
        <topology evidence="1">Single-pass membrane protein</topology>
    </subcellularLocation>
</comment>